<comment type="caution">
    <text evidence="1">The sequence shown here is derived from an EMBL/GenBank/DDBJ whole genome shotgun (WGS) entry which is preliminary data.</text>
</comment>
<name>A0ACC6KQB5_9SPHI</name>
<dbReference type="EMBL" id="JAVDTF010000001">
    <property type="protein sequence ID" value="MDR6781543.1"/>
    <property type="molecule type" value="Genomic_DNA"/>
</dbReference>
<dbReference type="Proteomes" id="UP001246858">
    <property type="component" value="Unassembled WGS sequence"/>
</dbReference>
<protein>
    <submittedName>
        <fullName evidence="1">TonB-linked SusC/RagA family outer membrane protein</fullName>
    </submittedName>
</protein>
<sequence length="1087" mass="119186">MILGIVQASATTFGQKVTLAVKNEPLTKVFKKISQQTGYGFILSNKMMKDSKPVSVDLKEVTLSEALRILFRAQPLTYAIEEKSVVVSRKADLVSAGNTTDRFQQTDIKGRVVDEKGLPLPGVTVMVKETSKVTTTDTEGRFSFKGVSEGSVLIFKFIGFETQEVPIGRNTDFNIILKESLESLEEVVVLGFGQTQKKIAQTGSVAAVSSKELKQSPVANLTNALAGRLPGLIAQQRSGEPGKDIASLLIRGRATFNSAQPLITIDGVQKDPSAIGKLDVNEVENITILKDASATALYGVKGANGVIIITTRRGAAGPPVITAGLQSAVLAATRLPKFLRSYDYALLANEAAKNDNPLVTPPYSDVALEAYRTGSDPMRYPDIDWVHEMIKSSSLNRANFSVNGGSTTSRYFVNLGYVEQNGLYRATKQPKYDPNAQMKRYNFRSNIDMDLNKNFSLSLNLFGAIENTNASRIASDALFGYLGSVQPNAAPIRYPTGFYGRDPAMGGNPLKELNTWGFTQGFNSSLSGMLSATHKLDFITKGLFIKGNYSFDGYFLNSFTRSESVRSAFYNGTGDLKDEASYTYAGSDQALSAPVSTFSQNRDIWTDLSLNYQRAFGDHNFTGLLLANRTQKVIGGEVPYVSQGLVTRIAYDYKNKYFAEFDAGYNGTDNFAKESRYGFFPAVSAAWILSKESFLKNISMIDMLKIRGSYGLTGNDQLSGRRWLFVSQFNRGGGYQFGDPLSTLQGVQEGALANADVTWEKARKANIGLDAVFAKGLLGITLDLFQETRNDILITRNSVPSLIGVSAANLPPVNFGSVKNRGFELVLSHKHKIGELSYNVQGNVSFARNKILFMDEEAKPYDYLLRTGLPIGQLYGLTAIGFFQSQEDIDNSPQQFGKLIPGDLKYRDLNSDGIIDANDAGPIGGTAVPEIFYGASLSVQWRNLDLSCLFQGAGNVNVILNNQAAYEFWNRGNVLEQHLGRWTPETAATATYPALHYSVNTNNHRFSSFFLKDASYLRLKNVEVGYTLKFKAMKRQLGTTALRVFANAQNVYTWDKVGGTFDPEIPGGNGAVYPQQRVYNFGLSVDF</sequence>
<organism evidence="1 2">
    <name type="scientific">Pedobacter africanus</name>
    <dbReference type="NCBI Taxonomy" id="151894"/>
    <lineage>
        <taxon>Bacteria</taxon>
        <taxon>Pseudomonadati</taxon>
        <taxon>Bacteroidota</taxon>
        <taxon>Sphingobacteriia</taxon>
        <taxon>Sphingobacteriales</taxon>
        <taxon>Sphingobacteriaceae</taxon>
        <taxon>Pedobacter</taxon>
    </lineage>
</organism>
<reference evidence="1" key="1">
    <citation type="submission" date="2023-07" db="EMBL/GenBank/DDBJ databases">
        <title>Sorghum-associated microbial communities from plants grown in Nebraska, USA.</title>
        <authorList>
            <person name="Schachtman D."/>
        </authorList>
    </citation>
    <scope>NUCLEOTIDE SEQUENCE</scope>
    <source>
        <strain evidence="1">2697</strain>
    </source>
</reference>
<accession>A0ACC6KQB5</accession>
<evidence type="ECO:0000313" key="2">
    <source>
        <dbReference type="Proteomes" id="UP001246858"/>
    </source>
</evidence>
<keyword evidence="2" id="KW-1185">Reference proteome</keyword>
<proteinExistence type="predicted"/>
<gene>
    <name evidence="1" type="ORF">J2X78_000095</name>
</gene>
<evidence type="ECO:0000313" key="1">
    <source>
        <dbReference type="EMBL" id="MDR6781543.1"/>
    </source>
</evidence>